<dbReference type="SFLD" id="SFLDS00001">
    <property type="entry name" value="Enolase"/>
    <property type="match status" value="1"/>
</dbReference>
<feature type="active site" description="Proton acceptor; specific for (R)-substrate epimerization" evidence="5">
    <location>
        <position position="149"/>
    </location>
</feature>
<evidence type="ECO:0000256" key="4">
    <source>
        <dbReference type="ARBA" id="ARBA00023235"/>
    </source>
</evidence>
<reference evidence="9 10" key="1">
    <citation type="submission" date="2018-06" db="EMBL/GenBank/DDBJ databases">
        <title>Genomic Encyclopedia of Type Strains, Phase IV (KMG-IV): sequencing the most valuable type-strain genomes for metagenomic binning, comparative biology and taxonomic classification.</title>
        <authorList>
            <person name="Goeker M."/>
        </authorList>
    </citation>
    <scope>NUCLEOTIDE SEQUENCE [LARGE SCALE GENOMIC DNA]</scope>
    <source>
        <strain evidence="9 10">DSM 30166</strain>
    </source>
</reference>
<accession>A0A366I9D3</accession>
<dbReference type="AlphaFoldDB" id="A0A366I9D3"/>
<dbReference type="CDD" id="cd03319">
    <property type="entry name" value="L-Ala-DL-Glu_epimerase"/>
    <property type="match status" value="1"/>
</dbReference>
<evidence type="ECO:0000256" key="6">
    <source>
        <dbReference type="PIRSR" id="PIRSR634603-3"/>
    </source>
</evidence>
<name>A0A366I9D3_9GAMM</name>
<dbReference type="Pfam" id="PF02746">
    <property type="entry name" value="MR_MLE_N"/>
    <property type="match status" value="1"/>
</dbReference>
<keyword evidence="10" id="KW-1185">Reference proteome</keyword>
<dbReference type="NCBIfam" id="NF042940">
    <property type="entry name" value="racemase_DgcA"/>
    <property type="match status" value="1"/>
</dbReference>
<evidence type="ECO:0000256" key="2">
    <source>
        <dbReference type="ARBA" id="ARBA00022723"/>
    </source>
</evidence>
<comment type="cofactor">
    <cofactor evidence="6 7">
        <name>Mg(2+)</name>
        <dbReference type="ChEBI" id="CHEBI:18420"/>
    </cofactor>
    <text evidence="6 7">Binds 1 Mg(2+) ion per subunit.</text>
</comment>
<evidence type="ECO:0000259" key="8">
    <source>
        <dbReference type="SMART" id="SM00922"/>
    </source>
</evidence>
<evidence type="ECO:0000256" key="5">
    <source>
        <dbReference type="PIRSR" id="PIRSR634603-1"/>
    </source>
</evidence>
<dbReference type="RefSeq" id="WP_113865024.1">
    <property type="nucleotide sequence ID" value="NZ_AGJP01000001.1"/>
</dbReference>
<dbReference type="OrthoDB" id="9782675at2"/>
<sequence>MTDIQLSHESWPLKGIFTISRGSKTQADVVVVTLRSGEAIGYGECVPYARYGESIESVMEQIAALSGDIRNGLDRAALQNRLPAGAARNAIDCAFWDLECKQQRQRIWQRLSHPAPSVLESAYTLSLDTPERMHLAAQNNASRPLLKLKLADKDDLARVAAVRKGAPAARLIVDANEGWDTDLYLKLVPELAALGVTMIEQPLPAGKDKVLAELPRPIPICADESCHDSHSLEVIAGCYDMINIKLDKTGGLTEALRLRASALQAGLQIMVGCMVGTSLSMAPAFIVAQGANVVDLDGPLLLQRDRTEGLRYNGSEIYPPEASLWG</sequence>
<feature type="binding site" evidence="6">
    <location>
        <position position="174"/>
    </location>
    <ligand>
        <name>Mg(2+)</name>
        <dbReference type="ChEBI" id="CHEBI:18420"/>
    </ligand>
</feature>
<feature type="binding site" evidence="6">
    <location>
        <position position="223"/>
    </location>
    <ligand>
        <name>Mg(2+)</name>
        <dbReference type="ChEBI" id="CHEBI:18420"/>
    </ligand>
</feature>
<feature type="active site" description="Proton acceptor; specific for (S)-substrate epimerization" evidence="5">
    <location>
        <position position="245"/>
    </location>
</feature>
<evidence type="ECO:0000313" key="10">
    <source>
        <dbReference type="Proteomes" id="UP000253046"/>
    </source>
</evidence>
<dbReference type="GO" id="GO:0016855">
    <property type="term" value="F:racemase and epimerase activity, acting on amino acids and derivatives"/>
    <property type="evidence" value="ECO:0007669"/>
    <property type="project" value="UniProtKB-UniRule"/>
</dbReference>
<comment type="caution">
    <text evidence="9">The sequence shown here is derived from an EMBL/GenBank/DDBJ whole genome shotgun (WGS) entry which is preliminary data.</text>
</comment>
<dbReference type="Proteomes" id="UP000253046">
    <property type="component" value="Unassembled WGS sequence"/>
</dbReference>
<dbReference type="GO" id="GO:0046872">
    <property type="term" value="F:metal ion binding"/>
    <property type="evidence" value="ECO:0007669"/>
    <property type="project" value="UniProtKB-KW"/>
</dbReference>
<dbReference type="SMART" id="SM00922">
    <property type="entry name" value="MR_MLE"/>
    <property type="match status" value="1"/>
</dbReference>
<dbReference type="Gene3D" id="3.20.20.120">
    <property type="entry name" value="Enolase-like C-terminal domain"/>
    <property type="match status" value="1"/>
</dbReference>
<protein>
    <recommendedName>
        <fullName evidence="7">Dipeptide epimerase</fullName>
        <ecNumber evidence="7">5.1.1.-</ecNumber>
    </recommendedName>
</protein>
<dbReference type="InterPro" id="IPR013341">
    <property type="entry name" value="Mandelate_racemase_N_dom"/>
</dbReference>
<dbReference type="SUPFAM" id="SSF51604">
    <property type="entry name" value="Enolase C-terminal domain-like"/>
    <property type="match status" value="1"/>
</dbReference>
<evidence type="ECO:0000256" key="3">
    <source>
        <dbReference type="ARBA" id="ARBA00022842"/>
    </source>
</evidence>
<proteinExistence type="inferred from homology"/>
<keyword evidence="4 7" id="KW-0413">Isomerase</keyword>
<dbReference type="PANTHER" id="PTHR48080:SF3">
    <property type="entry name" value="ENOLASE SUPERFAMILY MEMBER DDB_G0284701"/>
    <property type="match status" value="1"/>
</dbReference>
<dbReference type="InterPro" id="IPR036849">
    <property type="entry name" value="Enolase-like_C_sf"/>
</dbReference>
<keyword evidence="2 6" id="KW-0479">Metal-binding</keyword>
<feature type="binding site" evidence="6">
    <location>
        <position position="200"/>
    </location>
    <ligand>
        <name>Mg(2+)</name>
        <dbReference type="ChEBI" id="CHEBI:18420"/>
    </ligand>
</feature>
<dbReference type="InterPro" id="IPR034593">
    <property type="entry name" value="DgoD-like"/>
</dbReference>
<dbReference type="EC" id="5.1.1.-" evidence="7"/>
<comment type="similarity">
    <text evidence="1">Belongs to the mandelate racemase/muconate lactonizing enzyme family. GalD subfamily.</text>
</comment>
<organism evidence="9 10">
    <name type="scientific">Brenneria salicis ATCC 15712 = DSM 30166</name>
    <dbReference type="NCBI Taxonomy" id="714314"/>
    <lineage>
        <taxon>Bacteria</taxon>
        <taxon>Pseudomonadati</taxon>
        <taxon>Pseudomonadota</taxon>
        <taxon>Gammaproteobacteria</taxon>
        <taxon>Enterobacterales</taxon>
        <taxon>Pectobacteriaceae</taxon>
        <taxon>Brenneria</taxon>
    </lineage>
</organism>
<evidence type="ECO:0000256" key="7">
    <source>
        <dbReference type="RuleBase" id="RU366006"/>
    </source>
</evidence>
<gene>
    <name evidence="9" type="ORF">DES54_10314</name>
</gene>
<evidence type="ECO:0000313" key="9">
    <source>
        <dbReference type="EMBL" id="RBP66486.1"/>
    </source>
</evidence>
<dbReference type="Gene3D" id="3.30.390.10">
    <property type="entry name" value="Enolase-like, N-terminal domain"/>
    <property type="match status" value="1"/>
</dbReference>
<dbReference type="SUPFAM" id="SSF54826">
    <property type="entry name" value="Enolase N-terminal domain-like"/>
    <property type="match status" value="1"/>
</dbReference>
<dbReference type="InterPro" id="IPR013342">
    <property type="entry name" value="Mandelate_racemase_C"/>
</dbReference>
<feature type="domain" description="Mandelate racemase/muconate lactonizing enzyme C-terminal" evidence="8">
    <location>
        <begin position="130"/>
        <end position="221"/>
    </location>
</feature>
<dbReference type="SFLD" id="SFLDF00010">
    <property type="entry name" value="dipeptide_epimerase"/>
    <property type="match status" value="1"/>
</dbReference>
<evidence type="ECO:0000256" key="1">
    <source>
        <dbReference type="ARBA" id="ARBA00010339"/>
    </source>
</evidence>
<keyword evidence="3 6" id="KW-0460">Magnesium</keyword>
<dbReference type="PANTHER" id="PTHR48080">
    <property type="entry name" value="D-GALACTONATE DEHYDRATASE-RELATED"/>
    <property type="match status" value="1"/>
</dbReference>
<dbReference type="SFLD" id="SFLDG00180">
    <property type="entry name" value="muconate_cycloisomerase"/>
    <property type="match status" value="1"/>
</dbReference>
<dbReference type="Pfam" id="PF13378">
    <property type="entry name" value="MR_MLE_C"/>
    <property type="match status" value="1"/>
</dbReference>
<dbReference type="EMBL" id="QNRY01000003">
    <property type="protein sequence ID" value="RBP66486.1"/>
    <property type="molecule type" value="Genomic_DNA"/>
</dbReference>
<dbReference type="InterPro" id="IPR034603">
    <property type="entry name" value="Dipeptide_epimerase"/>
</dbReference>
<dbReference type="InterPro" id="IPR029017">
    <property type="entry name" value="Enolase-like_N"/>
</dbReference>
<dbReference type="InterPro" id="IPR029065">
    <property type="entry name" value="Enolase_C-like"/>
</dbReference>